<comment type="caution">
    <text evidence="1">The sequence shown here is derived from an EMBL/GenBank/DDBJ whole genome shotgun (WGS) entry which is preliminary data.</text>
</comment>
<protein>
    <submittedName>
        <fullName evidence="1">Uncharacterized protein</fullName>
    </submittedName>
</protein>
<reference evidence="1 2" key="1">
    <citation type="submission" date="2012-07" db="EMBL/GenBank/DDBJ databases">
        <title>Draft genome sequence of Desulfovibrio magneticus str. Maddingley MBC34 obtained from a metagenomic sequence of a methanogenic enrichment isolated from coal-seam formation water in Victoria, Australia.</title>
        <authorList>
            <person name="Greenfield P."/>
            <person name="Hendry P."/>
            <person name="Li D."/>
            <person name="Rosewarne C.P."/>
            <person name="Tran-Dinh N."/>
            <person name="Elbourne L.D.H."/>
            <person name="Paulsen I.T."/>
            <person name="Midgley D.J."/>
        </authorList>
    </citation>
    <scope>NUCLEOTIDE SEQUENCE [LARGE SCALE GENOMIC DNA]</scope>
    <source>
        <strain evidence="2">Maddingley MBC34</strain>
    </source>
</reference>
<gene>
    <name evidence="1" type="ORF">B193_0046</name>
</gene>
<organism evidence="1 2">
    <name type="scientific">Solidesulfovibrio magneticus str. Maddingley MBC34</name>
    <dbReference type="NCBI Taxonomy" id="1206767"/>
    <lineage>
        <taxon>Bacteria</taxon>
        <taxon>Pseudomonadati</taxon>
        <taxon>Thermodesulfobacteriota</taxon>
        <taxon>Desulfovibrionia</taxon>
        <taxon>Desulfovibrionales</taxon>
        <taxon>Desulfovibrionaceae</taxon>
        <taxon>Solidesulfovibrio</taxon>
    </lineage>
</organism>
<evidence type="ECO:0000313" key="2">
    <source>
        <dbReference type="Proteomes" id="UP000006272"/>
    </source>
</evidence>
<sequence length="79" mass="8881">MNHPYGIPATIIVGQKKRRKPDPHFTIRHKPTEKRLQQPGKAMSASEVEALLKPFGAFFNLLEEIGAPWIGIGFSWTPT</sequence>
<evidence type="ECO:0000313" key="1">
    <source>
        <dbReference type="EMBL" id="EKO41232.1"/>
    </source>
</evidence>
<dbReference type="AlphaFoldDB" id="K6FRM6"/>
<dbReference type="EMBL" id="ALAO01000014">
    <property type="protein sequence ID" value="EKO41232.1"/>
    <property type="molecule type" value="Genomic_DNA"/>
</dbReference>
<proteinExistence type="predicted"/>
<dbReference type="Proteomes" id="UP000006272">
    <property type="component" value="Unassembled WGS sequence"/>
</dbReference>
<accession>K6FRM6</accession>
<name>K6FRM6_9BACT</name>
<dbReference type="PATRIC" id="fig|1206767.3.peg.32"/>